<gene>
    <name evidence="1" type="ORF">ABG082_03105</name>
</gene>
<accession>A0AAU7FMJ8</accession>
<sequence>MKENTWIEGWFEKCEELEIKPWEWDFKQSYIKEPIPENTSPIRLMLEYKIGKLKEVGISNNTGKTGSKADCDKEPFRIYNALWGTGKVIRGETMNSFITTFNHSILKSSYSVEEFEKIGILIDKSLSKQYAKLISNDFNKFDWIADRMEEFKKFATSTHSIGNFTVLPHWMNSGRYLFSQDYWDVTMYSLFEFFQPLGCWKQFVERYFLQPYVNDDEEWTVSEFWEGHFAGIGNYNQLKPQNEQELSEYLHKVNIRIEERGKWMIKKVCEELKLQHFTFYDELKDRQIRFSNELK</sequence>
<proteinExistence type="predicted"/>
<evidence type="ECO:0000313" key="1">
    <source>
        <dbReference type="EMBL" id="XBM04768.1"/>
    </source>
</evidence>
<organism evidence="1">
    <name type="scientific">Bacillus sp. BS1807G30</name>
    <dbReference type="NCBI Taxonomy" id="3153756"/>
    <lineage>
        <taxon>Bacteria</taxon>
        <taxon>Bacillati</taxon>
        <taxon>Bacillota</taxon>
        <taxon>Bacilli</taxon>
        <taxon>Bacillales</taxon>
        <taxon>Bacillaceae</taxon>
        <taxon>Bacillus</taxon>
    </lineage>
</organism>
<dbReference type="RefSeq" id="WP_348936522.1">
    <property type="nucleotide sequence ID" value="NZ_CP157353.1"/>
</dbReference>
<dbReference type="AlphaFoldDB" id="A0AAU7FMJ8"/>
<reference evidence="1" key="1">
    <citation type="submission" date="2024-05" db="EMBL/GenBank/DDBJ databases">
        <authorList>
            <person name="Liu Z."/>
        </authorList>
    </citation>
    <scope>NUCLEOTIDE SEQUENCE</scope>
    <source>
        <strain evidence="1">BS1807G30</strain>
    </source>
</reference>
<name>A0AAU7FMJ8_9BACI</name>
<dbReference type="EMBL" id="CP157353">
    <property type="protein sequence ID" value="XBM04768.1"/>
    <property type="molecule type" value="Genomic_DNA"/>
</dbReference>
<protein>
    <submittedName>
        <fullName evidence="1">Uncharacterized protein</fullName>
    </submittedName>
</protein>